<reference evidence="9 10" key="2">
    <citation type="submission" date="2019-07" db="EMBL/GenBank/DDBJ databases">
        <authorList>
            <person name="Huang Y."/>
        </authorList>
    </citation>
    <scope>NUCLEOTIDE SEQUENCE [LARGE SCALE GENOMIC DNA]</scope>
    <source>
        <strain evidence="9 10">HY188</strain>
    </source>
</reference>
<evidence type="ECO:0000256" key="2">
    <source>
        <dbReference type="ARBA" id="ARBA00023002"/>
    </source>
</evidence>
<dbReference type="Proteomes" id="UP000317344">
    <property type="component" value="Chromosome"/>
</dbReference>
<feature type="active site" description="Proton donor/acceptor" evidence="4">
    <location>
        <position position="101"/>
    </location>
</feature>
<protein>
    <submittedName>
        <fullName evidence="9">Glu/Leu/Phe/Val dehydrogenase</fullName>
    </submittedName>
</protein>
<evidence type="ECO:0000256" key="5">
    <source>
        <dbReference type="PIRSR" id="PIRSR000188-2"/>
    </source>
</evidence>
<dbReference type="KEGG" id="toy:FO059_01250"/>
<keyword evidence="2 6" id="KW-0560">Oxidoreductase</keyword>
<dbReference type="PIRSF" id="PIRSF000188">
    <property type="entry name" value="Phe_leu_dh"/>
    <property type="match status" value="1"/>
</dbReference>
<gene>
    <name evidence="9" type="ORF">FO059_01250</name>
</gene>
<comment type="similarity">
    <text evidence="1 6">Belongs to the Glu/Leu/Phe/Val dehydrogenases family.</text>
</comment>
<keyword evidence="3 5" id="KW-0520">NAD</keyword>
<dbReference type="RefSeq" id="WP_143905683.1">
    <property type="nucleotide sequence ID" value="NZ_CP041765.1"/>
</dbReference>
<dbReference type="SMART" id="SM00839">
    <property type="entry name" value="ELFV_dehydrog"/>
    <property type="match status" value="1"/>
</dbReference>
<evidence type="ECO:0000256" key="3">
    <source>
        <dbReference type="ARBA" id="ARBA00023027"/>
    </source>
</evidence>
<evidence type="ECO:0000256" key="7">
    <source>
        <dbReference type="SAM" id="MobiDB-lite"/>
    </source>
</evidence>
<evidence type="ECO:0000313" key="9">
    <source>
        <dbReference type="EMBL" id="QDQ96217.1"/>
    </source>
</evidence>
<dbReference type="Pfam" id="PF00208">
    <property type="entry name" value="ELFV_dehydrog"/>
    <property type="match status" value="1"/>
</dbReference>
<evidence type="ECO:0000256" key="4">
    <source>
        <dbReference type="PIRSR" id="PIRSR000188-1"/>
    </source>
</evidence>
<feature type="binding site" evidence="5">
    <location>
        <begin position="201"/>
        <end position="206"/>
    </location>
    <ligand>
        <name>NAD(+)</name>
        <dbReference type="ChEBI" id="CHEBI:57540"/>
    </ligand>
</feature>
<dbReference type="SUPFAM" id="SSF53223">
    <property type="entry name" value="Aminoacid dehydrogenase-like, N-terminal domain"/>
    <property type="match status" value="1"/>
</dbReference>
<name>A0A516WZQ2_9ACTN</name>
<accession>A0A516WZQ2</accession>
<dbReference type="PANTHER" id="PTHR42722">
    <property type="entry name" value="LEUCINE DEHYDROGENASE"/>
    <property type="match status" value="1"/>
</dbReference>
<keyword evidence="10" id="KW-1185">Reference proteome</keyword>
<dbReference type="EMBL" id="CP041765">
    <property type="protein sequence ID" value="QDQ96217.1"/>
    <property type="molecule type" value="Genomic_DNA"/>
</dbReference>
<dbReference type="InterPro" id="IPR006095">
    <property type="entry name" value="Glu/Leu/Phe/Val/Trp_DH"/>
</dbReference>
<dbReference type="InterPro" id="IPR006096">
    <property type="entry name" value="Glu/Leu/Phe/Val/Trp_DH_C"/>
</dbReference>
<dbReference type="Gene3D" id="3.40.50.720">
    <property type="entry name" value="NAD(P)-binding Rossmann-like Domain"/>
    <property type="match status" value="1"/>
</dbReference>
<evidence type="ECO:0000256" key="1">
    <source>
        <dbReference type="ARBA" id="ARBA00006382"/>
    </source>
</evidence>
<dbReference type="GO" id="GO:0006520">
    <property type="term" value="P:amino acid metabolic process"/>
    <property type="evidence" value="ECO:0007669"/>
    <property type="project" value="InterPro"/>
</dbReference>
<dbReference type="AlphaFoldDB" id="A0A516WZQ2"/>
<evidence type="ECO:0000313" key="10">
    <source>
        <dbReference type="Proteomes" id="UP000317344"/>
    </source>
</evidence>
<organism evidence="9 10">
    <name type="scientific">Tomitella fengzijianii</name>
    <dbReference type="NCBI Taxonomy" id="2597660"/>
    <lineage>
        <taxon>Bacteria</taxon>
        <taxon>Bacillati</taxon>
        <taxon>Actinomycetota</taxon>
        <taxon>Actinomycetes</taxon>
        <taxon>Mycobacteriales</taxon>
        <taxon>Tomitella</taxon>
    </lineage>
</organism>
<evidence type="ECO:0000259" key="8">
    <source>
        <dbReference type="SMART" id="SM00839"/>
    </source>
</evidence>
<dbReference type="SUPFAM" id="SSF51735">
    <property type="entry name" value="NAD(P)-binding Rossmann-fold domains"/>
    <property type="match status" value="1"/>
</dbReference>
<dbReference type="InterPro" id="IPR036291">
    <property type="entry name" value="NAD(P)-bd_dom_sf"/>
</dbReference>
<dbReference type="GO" id="GO:0000166">
    <property type="term" value="F:nucleotide binding"/>
    <property type="evidence" value="ECO:0007669"/>
    <property type="project" value="UniProtKB-KW"/>
</dbReference>
<dbReference type="GO" id="GO:0016639">
    <property type="term" value="F:oxidoreductase activity, acting on the CH-NH2 group of donors, NAD or NADP as acceptor"/>
    <property type="evidence" value="ECO:0007669"/>
    <property type="project" value="InterPro"/>
</dbReference>
<keyword evidence="5" id="KW-0547">Nucleotide-binding</keyword>
<dbReference type="Gene3D" id="3.40.50.10860">
    <property type="entry name" value="Leucine Dehydrogenase, chain A, domain 1"/>
    <property type="match status" value="1"/>
</dbReference>
<sequence>MTATLTRMDERTAPDADTAGVFAGSRSLTDRPHEQVVHVADAETGLRAIIAIHSTALGPALGGTRFHPFATEAAALEDALRLSLGMTYKSAVAGADLGGGKAVIIGDPAAMKTDALLGAYGRFVEALGGRYITAADVGTDASDLDVIGRHTDHVVGRTAGAGGSGDSSHLTALGVYESMRAGTRHVWGADTPDGLTVGVEGVGKVGRELVRMLVDGGARVVVTDVNAAAVADVLGRFPGVRAADGLGGEGLDVYAPCALGGTLTPGGVDGLGARLVCGSANNQLSDARVDTLLAARGITWVPDYLANAGGLIQVAGERAGDDGAVVEARVRAIGDRAARILDKARAEGTTPGHAADRVAEERIDGA</sequence>
<reference evidence="9 10" key="1">
    <citation type="submission" date="2019-07" db="EMBL/GenBank/DDBJ databases">
        <title>Tomitella cavernea sp. nov., an actinomycete isolated from soil.</title>
        <authorList>
            <person name="Cheng J."/>
        </authorList>
    </citation>
    <scope>NUCLEOTIDE SEQUENCE [LARGE SCALE GENOMIC DNA]</scope>
    <source>
        <strain evidence="9 10">HY188</strain>
    </source>
</reference>
<dbReference type="InterPro" id="IPR016211">
    <property type="entry name" value="Glu/Phe/Leu/Val/Trp_DH_bac/arc"/>
</dbReference>
<feature type="domain" description="Glutamate/phenylalanine/leucine/valine/L-tryptophan dehydrogenase C-terminal" evidence="8">
    <location>
        <begin position="165"/>
        <end position="366"/>
    </location>
</feature>
<proteinExistence type="inferred from homology"/>
<dbReference type="PRINTS" id="PR00082">
    <property type="entry name" value="GLFDHDRGNASE"/>
</dbReference>
<feature type="region of interest" description="Disordered" evidence="7">
    <location>
        <begin position="1"/>
        <end position="20"/>
    </location>
</feature>
<dbReference type="PANTHER" id="PTHR42722:SF1">
    <property type="entry name" value="VALINE DEHYDROGENASE"/>
    <property type="match status" value="1"/>
</dbReference>
<dbReference type="InterPro" id="IPR046346">
    <property type="entry name" value="Aminoacid_DH-like_N_sf"/>
</dbReference>
<dbReference type="InterPro" id="IPR006097">
    <property type="entry name" value="Glu/Leu/Phe/Val/Trp_DH_dimer"/>
</dbReference>
<dbReference type="Pfam" id="PF02812">
    <property type="entry name" value="ELFV_dehydrog_N"/>
    <property type="match status" value="1"/>
</dbReference>
<evidence type="ECO:0000256" key="6">
    <source>
        <dbReference type="RuleBase" id="RU004417"/>
    </source>
</evidence>
<dbReference type="OrthoDB" id="9803297at2"/>